<feature type="region of interest" description="Disordered" evidence="6">
    <location>
        <begin position="111"/>
        <end position="154"/>
    </location>
</feature>
<dbReference type="Gene3D" id="2.20.25.80">
    <property type="entry name" value="WRKY domain"/>
    <property type="match status" value="1"/>
</dbReference>
<dbReference type="PANTHER" id="PTHR31282">
    <property type="entry name" value="WRKY TRANSCRIPTION FACTOR 21-RELATED"/>
    <property type="match status" value="1"/>
</dbReference>
<dbReference type="Proteomes" id="UP001054252">
    <property type="component" value="Unassembled WGS sequence"/>
</dbReference>
<keyword evidence="4" id="KW-0804">Transcription</keyword>
<dbReference type="PROSITE" id="PS50811">
    <property type="entry name" value="WRKY"/>
    <property type="match status" value="1"/>
</dbReference>
<evidence type="ECO:0000256" key="6">
    <source>
        <dbReference type="SAM" id="MobiDB-lite"/>
    </source>
</evidence>
<dbReference type="InterPro" id="IPR044810">
    <property type="entry name" value="WRKY_plant"/>
</dbReference>
<dbReference type="InterPro" id="IPR003657">
    <property type="entry name" value="WRKY_dom"/>
</dbReference>
<dbReference type="SMART" id="SM00774">
    <property type="entry name" value="WRKY"/>
    <property type="match status" value="1"/>
</dbReference>
<sequence>MDDDTLALILGGCKSAKDLESNLSSLGNQPELLSESIDAIIKSFSAAKGRLINVHHHMLSSQQQDPSLQQWLRYGMATQATNVVHQQQAMMGVQQDSGGDQIQAILDGSESGKALAVSTSSQRQPRRRKDDDDEKRTIRIPAPQVGNTDLPPDDNFTWRKYGQKDILGSLHPRLFPMELTLGGAAGPSSSSAVQYGREVDHHYPAVADMADAMFNSGSSSSNSMEFIFPFPEDKWEAAPGDKKTSG</sequence>
<evidence type="ECO:0000259" key="7">
    <source>
        <dbReference type="PROSITE" id="PS50811"/>
    </source>
</evidence>
<keyword evidence="3" id="KW-0238">DNA-binding</keyword>
<gene>
    <name evidence="8" type="ORF">SLEP1_g5143</name>
</gene>
<evidence type="ECO:0000256" key="4">
    <source>
        <dbReference type="ARBA" id="ARBA00023163"/>
    </source>
</evidence>
<dbReference type="EMBL" id="BPVZ01000005">
    <property type="protein sequence ID" value="GKU91243.1"/>
    <property type="molecule type" value="Genomic_DNA"/>
</dbReference>
<comment type="caution">
    <text evidence="8">The sequence shown here is derived from an EMBL/GenBank/DDBJ whole genome shotgun (WGS) entry which is preliminary data.</text>
</comment>
<comment type="subcellular location">
    <subcellularLocation>
        <location evidence="1">Nucleus</location>
    </subcellularLocation>
</comment>
<evidence type="ECO:0000256" key="2">
    <source>
        <dbReference type="ARBA" id="ARBA00023015"/>
    </source>
</evidence>
<evidence type="ECO:0000256" key="5">
    <source>
        <dbReference type="ARBA" id="ARBA00023242"/>
    </source>
</evidence>
<name>A0AAV5HZV6_9ROSI</name>
<proteinExistence type="predicted"/>
<dbReference type="InterPro" id="IPR036576">
    <property type="entry name" value="WRKY_dom_sf"/>
</dbReference>
<evidence type="ECO:0000256" key="1">
    <source>
        <dbReference type="ARBA" id="ARBA00004123"/>
    </source>
</evidence>
<organism evidence="8 9">
    <name type="scientific">Rubroshorea leprosula</name>
    <dbReference type="NCBI Taxonomy" id="152421"/>
    <lineage>
        <taxon>Eukaryota</taxon>
        <taxon>Viridiplantae</taxon>
        <taxon>Streptophyta</taxon>
        <taxon>Embryophyta</taxon>
        <taxon>Tracheophyta</taxon>
        <taxon>Spermatophyta</taxon>
        <taxon>Magnoliopsida</taxon>
        <taxon>eudicotyledons</taxon>
        <taxon>Gunneridae</taxon>
        <taxon>Pentapetalae</taxon>
        <taxon>rosids</taxon>
        <taxon>malvids</taxon>
        <taxon>Malvales</taxon>
        <taxon>Dipterocarpaceae</taxon>
        <taxon>Rubroshorea</taxon>
    </lineage>
</organism>
<feature type="domain" description="WRKY" evidence="7">
    <location>
        <begin position="153"/>
        <end position="173"/>
    </location>
</feature>
<keyword evidence="9" id="KW-1185">Reference proteome</keyword>
<dbReference type="GO" id="GO:0003700">
    <property type="term" value="F:DNA-binding transcription factor activity"/>
    <property type="evidence" value="ECO:0007669"/>
    <property type="project" value="InterPro"/>
</dbReference>
<keyword evidence="2" id="KW-0805">Transcription regulation</keyword>
<evidence type="ECO:0000256" key="3">
    <source>
        <dbReference type="ARBA" id="ARBA00023125"/>
    </source>
</evidence>
<dbReference type="Pfam" id="PF03106">
    <property type="entry name" value="WRKY"/>
    <property type="match status" value="1"/>
</dbReference>
<dbReference type="AlphaFoldDB" id="A0AAV5HZV6"/>
<dbReference type="SUPFAM" id="SSF118290">
    <property type="entry name" value="WRKY DNA-binding domain"/>
    <property type="match status" value="1"/>
</dbReference>
<dbReference type="GO" id="GO:0005634">
    <property type="term" value="C:nucleus"/>
    <property type="evidence" value="ECO:0007669"/>
    <property type="project" value="UniProtKB-SubCell"/>
</dbReference>
<dbReference type="GO" id="GO:0043565">
    <property type="term" value="F:sequence-specific DNA binding"/>
    <property type="evidence" value="ECO:0007669"/>
    <property type="project" value="InterPro"/>
</dbReference>
<evidence type="ECO:0000313" key="8">
    <source>
        <dbReference type="EMBL" id="GKU91243.1"/>
    </source>
</evidence>
<protein>
    <recommendedName>
        <fullName evidence="7">WRKY domain-containing protein</fullName>
    </recommendedName>
</protein>
<reference evidence="8 9" key="1">
    <citation type="journal article" date="2021" name="Commun. Biol.">
        <title>The genome of Shorea leprosula (Dipterocarpaceae) highlights the ecological relevance of drought in aseasonal tropical rainforests.</title>
        <authorList>
            <person name="Ng K.K.S."/>
            <person name="Kobayashi M.J."/>
            <person name="Fawcett J.A."/>
            <person name="Hatakeyama M."/>
            <person name="Paape T."/>
            <person name="Ng C.H."/>
            <person name="Ang C.C."/>
            <person name="Tnah L.H."/>
            <person name="Lee C.T."/>
            <person name="Nishiyama T."/>
            <person name="Sese J."/>
            <person name="O'Brien M.J."/>
            <person name="Copetti D."/>
            <person name="Mohd Noor M.I."/>
            <person name="Ong R.C."/>
            <person name="Putra M."/>
            <person name="Sireger I.Z."/>
            <person name="Indrioko S."/>
            <person name="Kosugi Y."/>
            <person name="Izuno A."/>
            <person name="Isagi Y."/>
            <person name="Lee S.L."/>
            <person name="Shimizu K.K."/>
        </authorList>
    </citation>
    <scope>NUCLEOTIDE SEQUENCE [LARGE SCALE GENOMIC DNA]</scope>
    <source>
        <strain evidence="8">214</strain>
    </source>
</reference>
<evidence type="ECO:0000313" key="9">
    <source>
        <dbReference type="Proteomes" id="UP001054252"/>
    </source>
</evidence>
<keyword evidence="5" id="KW-0539">Nucleus</keyword>
<accession>A0AAV5HZV6</accession>
<feature type="compositionally biased region" description="Basic and acidic residues" evidence="6">
    <location>
        <begin position="128"/>
        <end position="137"/>
    </location>
</feature>